<protein>
    <submittedName>
        <fullName evidence="2">Uncharacterized protein</fullName>
    </submittedName>
</protein>
<evidence type="ECO:0000313" key="2">
    <source>
        <dbReference type="EMBL" id="KAA3676901.1"/>
    </source>
</evidence>
<feature type="compositionally biased region" description="Basic residues" evidence="1">
    <location>
        <begin position="171"/>
        <end position="180"/>
    </location>
</feature>
<dbReference type="EMBL" id="QNGE01001754">
    <property type="protein sequence ID" value="KAA3676901.1"/>
    <property type="molecule type" value="Genomic_DNA"/>
</dbReference>
<feature type="compositionally biased region" description="Polar residues" evidence="1">
    <location>
        <begin position="26"/>
        <end position="39"/>
    </location>
</feature>
<feature type="compositionally biased region" description="Polar residues" evidence="1">
    <location>
        <begin position="187"/>
        <end position="201"/>
    </location>
</feature>
<dbReference type="Proteomes" id="UP000324629">
    <property type="component" value="Unassembled WGS sequence"/>
</dbReference>
<keyword evidence="3" id="KW-1185">Reference proteome</keyword>
<gene>
    <name evidence="2" type="ORF">DEA37_0008404</name>
</gene>
<organism evidence="2 3">
    <name type="scientific">Paragonimus westermani</name>
    <dbReference type="NCBI Taxonomy" id="34504"/>
    <lineage>
        <taxon>Eukaryota</taxon>
        <taxon>Metazoa</taxon>
        <taxon>Spiralia</taxon>
        <taxon>Lophotrochozoa</taxon>
        <taxon>Platyhelminthes</taxon>
        <taxon>Trematoda</taxon>
        <taxon>Digenea</taxon>
        <taxon>Plagiorchiida</taxon>
        <taxon>Troglotremata</taxon>
        <taxon>Troglotrematidae</taxon>
        <taxon>Paragonimus</taxon>
    </lineage>
</organism>
<dbReference type="PANTHER" id="PTHR47027">
    <property type="entry name" value="REVERSE TRANSCRIPTASE DOMAIN-CONTAINING PROTEIN"/>
    <property type="match status" value="1"/>
</dbReference>
<proteinExistence type="predicted"/>
<name>A0A5J4NMW2_9TREM</name>
<feature type="region of interest" description="Disordered" evidence="1">
    <location>
        <begin position="372"/>
        <end position="392"/>
    </location>
</feature>
<dbReference type="PANTHER" id="PTHR47027:SF20">
    <property type="entry name" value="REVERSE TRANSCRIPTASE-LIKE PROTEIN WITH RNA-DIRECTED DNA POLYMERASE DOMAIN"/>
    <property type="match status" value="1"/>
</dbReference>
<comment type="caution">
    <text evidence="2">The sequence shown here is derived from an EMBL/GenBank/DDBJ whole genome shotgun (WGS) entry which is preliminary data.</text>
</comment>
<feature type="compositionally biased region" description="Polar residues" evidence="1">
    <location>
        <begin position="608"/>
        <end position="628"/>
    </location>
</feature>
<accession>A0A5J4NMW2</accession>
<feature type="region of interest" description="Disordered" evidence="1">
    <location>
        <begin position="168"/>
        <end position="201"/>
    </location>
</feature>
<feature type="region of interest" description="Disordered" evidence="1">
    <location>
        <begin position="1"/>
        <end position="77"/>
    </location>
</feature>
<dbReference type="AlphaFoldDB" id="A0A5J4NMW2"/>
<feature type="compositionally biased region" description="Polar residues" evidence="1">
    <location>
        <begin position="294"/>
        <end position="313"/>
    </location>
</feature>
<evidence type="ECO:0000313" key="3">
    <source>
        <dbReference type="Proteomes" id="UP000324629"/>
    </source>
</evidence>
<reference evidence="2 3" key="1">
    <citation type="journal article" date="2019" name="Gigascience">
        <title>Whole-genome sequence of the oriental lung fluke Paragonimus westermani.</title>
        <authorList>
            <person name="Oey H."/>
            <person name="Zakrzewski M."/>
            <person name="Narain K."/>
            <person name="Devi K.R."/>
            <person name="Agatsuma T."/>
            <person name="Nawaratna S."/>
            <person name="Gobert G.N."/>
            <person name="Jones M.K."/>
            <person name="Ragan M.A."/>
            <person name="McManus D.P."/>
            <person name="Krause L."/>
        </authorList>
    </citation>
    <scope>NUCLEOTIDE SEQUENCE [LARGE SCALE GENOMIC DNA]</scope>
    <source>
        <strain evidence="2 3">IND2009</strain>
    </source>
</reference>
<feature type="region of interest" description="Disordered" evidence="1">
    <location>
        <begin position="608"/>
        <end position="633"/>
    </location>
</feature>
<feature type="region of interest" description="Disordered" evidence="1">
    <location>
        <begin position="294"/>
        <end position="323"/>
    </location>
</feature>
<feature type="compositionally biased region" description="Basic and acidic residues" evidence="1">
    <location>
        <begin position="57"/>
        <end position="77"/>
    </location>
</feature>
<sequence>MKSQRGNLRTSRKADPVATTVVVKNEGSNHGRSTRSSVRLVSKLRPKTEAGNSARPLEPDRRVRAVDKSKKPKKEHLAVEGRNFSDTMDVSGDVNSSSVTVDGRRRRTDSAEYIKKRFLYDSSEPSRRDKTKVHNSRSTVALMAVSTANLLTRKARSSQLVKSEIGTLARQKSRRGRRLKPKLDYSPSYSQEIESIPSAQSHLEKSARGVQKGKARQNVKRSLTDRRSSWELPDIFEAEVSSSVDTDRVLSSRNLDIVHSHNKYTRAERYSDVLLSDLPAYRSEEIRPCRFQHTVSHRSATQKRQPGSSQFPNANLHKGTDAFDSHSVLSGHLSPVDAHSEDIIEYRTDLNTGRFDRSRTLEDLDVEVNYLHSPESHDMSEPSQAPNEDLEEEDLLAPELSILSGPATVSSPDGVLLSSIPDTSSIFTGTLLTPSSSRRKSPVRPMQVIRTKSSTHTTVATPSCTPMTMLGGVSDNGSFVYTQSVGCVRRMSNNDTKPDDDCLPTAYQQSATEHSHAVSDALICNTPGLKPPSIVRLAPVNTSGTTSIAIRPLQDRVRVPDESPTAIRSDTSNATVSPSLLPPILNQASLPAQQSALPRLFVGTTRTGPSALTKPTLTTAHPSHSSATNRRRPTILKRSAVPVAANTSPTAFVAQSGPVSHYQTSDLNGEAPLVPVSRTIGAFTPSAALLHKSSLDVTELNPTASPLIAGSTKLHQLITAPQTSPNLTASDKLFGRRAGAYCKSSSLSAVAMPTAPSQPSGVVDPLAAAGDEIMEDCLRHSQNARVDLLLPGERLADLDYADNKMLLFDNFQAAQTILDAILRLATYFGMCFAASKCKVLLQDCCDNVDLMLDNVMEVVDRFVHLGSCISGGGGAGNEIKARTSKARAVFANLRHLWRQRGISLKLKGRVYKTTVRAVLLYGSGTWPLTVEYVYRLQVFDHRCLRSIALIGWHQRTINPLVCSKSSTITGPVQNQAETSESLSEISPLDQTDLTVDADVQLTSSVQTDSARPVLTHIHSSFGLVTPVVPTPSVTSVAAI</sequence>
<evidence type="ECO:0000256" key="1">
    <source>
        <dbReference type="SAM" id="MobiDB-lite"/>
    </source>
</evidence>